<protein>
    <submittedName>
        <fullName evidence="2">Uncharacterized protein</fullName>
    </submittedName>
</protein>
<name>A0A1X6WUJ8_9MICO</name>
<sequence>MTDTGEDPMDAAHSDDPTLAEPTPGEIRDAAAEAGETPGIGEELADRDTADGLGVTEPGAEGPEGTGIEGADDALVDLEDDAGPIGDASGSVSDASPDLATAADQGNREGDEMLAEGDDPDAP</sequence>
<gene>
    <name evidence="2" type="ORF">FM105_00875</name>
</gene>
<dbReference type="EMBL" id="FWFF01000001">
    <property type="protein sequence ID" value="SLM88733.1"/>
    <property type="molecule type" value="Genomic_DNA"/>
</dbReference>
<feature type="compositionally biased region" description="Acidic residues" evidence="1">
    <location>
        <begin position="70"/>
        <end position="82"/>
    </location>
</feature>
<reference evidence="3" key="1">
    <citation type="submission" date="2017-02" db="EMBL/GenBank/DDBJ databases">
        <authorList>
            <person name="Dridi B."/>
        </authorList>
    </citation>
    <scope>NUCLEOTIDE SEQUENCE [LARGE SCALE GENOMIC DNA]</scope>
    <source>
        <strain evidence="3">B Co 03.10</strain>
    </source>
</reference>
<keyword evidence="3" id="KW-1185">Reference proteome</keyword>
<evidence type="ECO:0000313" key="2">
    <source>
        <dbReference type="EMBL" id="SLM88733.1"/>
    </source>
</evidence>
<dbReference type="AlphaFoldDB" id="A0A1X6WUJ8"/>
<feature type="region of interest" description="Disordered" evidence="1">
    <location>
        <begin position="1"/>
        <end position="123"/>
    </location>
</feature>
<organism evidence="2 3">
    <name type="scientific">Brevibacterium yomogidense</name>
    <dbReference type="NCBI Taxonomy" id="946573"/>
    <lineage>
        <taxon>Bacteria</taxon>
        <taxon>Bacillati</taxon>
        <taxon>Actinomycetota</taxon>
        <taxon>Actinomycetes</taxon>
        <taxon>Micrococcales</taxon>
        <taxon>Brevibacteriaceae</taxon>
        <taxon>Brevibacterium</taxon>
    </lineage>
</organism>
<accession>A0A1X6WUJ8</accession>
<evidence type="ECO:0000256" key="1">
    <source>
        <dbReference type="SAM" id="MobiDB-lite"/>
    </source>
</evidence>
<dbReference type="Proteomes" id="UP000196581">
    <property type="component" value="Unassembled WGS sequence"/>
</dbReference>
<feature type="compositionally biased region" description="Acidic residues" evidence="1">
    <location>
        <begin position="112"/>
        <end position="123"/>
    </location>
</feature>
<evidence type="ECO:0000313" key="3">
    <source>
        <dbReference type="Proteomes" id="UP000196581"/>
    </source>
</evidence>
<dbReference type="RefSeq" id="WP_087003268.1">
    <property type="nucleotide sequence ID" value="NZ_FWFF01000001.1"/>
</dbReference>
<proteinExistence type="predicted"/>